<comment type="similarity">
    <text evidence="1">Belongs to the methyltransferase superfamily.</text>
</comment>
<dbReference type="GeneID" id="20233271"/>
<evidence type="ECO:0000313" key="6">
    <source>
        <dbReference type="Proteomes" id="UP000030746"/>
    </source>
</evidence>
<dbReference type="CTD" id="20233271"/>
<dbReference type="GO" id="GO:0032259">
    <property type="term" value="P:methylation"/>
    <property type="evidence" value="ECO:0007669"/>
    <property type="project" value="UniProtKB-KW"/>
</dbReference>
<dbReference type="PANTHER" id="PTHR12176:SF83">
    <property type="entry name" value="CITRATE SYNTHASE-LYSINE N-METHYLTRANSFERASE CSKMT, MITOCHONDRIAL"/>
    <property type="match status" value="1"/>
</dbReference>
<proteinExistence type="inferred from homology"/>
<dbReference type="GO" id="GO:0008168">
    <property type="term" value="F:methyltransferase activity"/>
    <property type="evidence" value="ECO:0007669"/>
    <property type="project" value="UniProtKB-KW"/>
</dbReference>
<dbReference type="PANTHER" id="PTHR12176">
    <property type="entry name" value="SAM-DEPENDENT METHYLTRANSFERASE SUPERFAMILY PROTEIN"/>
    <property type="match status" value="1"/>
</dbReference>
<dbReference type="KEGG" id="lgi:LOTGIDRAFT_132122"/>
<protein>
    <recommendedName>
        <fullName evidence="4">Methyltransferase domain-containing protein</fullName>
    </recommendedName>
</protein>
<keyword evidence="2" id="KW-0489">Methyltransferase</keyword>
<dbReference type="InterPro" id="IPR051419">
    <property type="entry name" value="Lys/N-term_MeTrsfase_sf"/>
</dbReference>
<evidence type="ECO:0000256" key="2">
    <source>
        <dbReference type="ARBA" id="ARBA00022603"/>
    </source>
</evidence>
<evidence type="ECO:0000259" key="4">
    <source>
        <dbReference type="Pfam" id="PF13847"/>
    </source>
</evidence>
<dbReference type="SUPFAM" id="SSF53335">
    <property type="entry name" value="S-adenosyl-L-methionine-dependent methyltransferases"/>
    <property type="match status" value="1"/>
</dbReference>
<dbReference type="AlphaFoldDB" id="V3ZU92"/>
<dbReference type="OMA" id="LMQEHIQ"/>
<sequence>LSTKKYWKEFYTKSELNQNEQFDWFLDAQTVCEQLDNVLDSNDKEPLRILDIGCGASSIPSTLCSYSHRPLDLHCVDFIQSALCQQQSWLSRVKFKNPQTLTHFIVADVCRLPYKDTLFDVIIDKGTMDALLKDRNSGNVNGRTMVFELARVSQDNGTILQISDEDPDIRLPLLESWSVSGAMVSVKWTSTVLKSFGSIEYFAFHGIVSRRPDINK</sequence>
<name>V3ZU92_LOTGI</name>
<evidence type="ECO:0000256" key="3">
    <source>
        <dbReference type="ARBA" id="ARBA00022679"/>
    </source>
</evidence>
<gene>
    <name evidence="5" type="ORF">LOTGIDRAFT_132122</name>
</gene>
<dbReference type="EMBL" id="KB203505">
    <property type="protein sequence ID" value="ESO84496.1"/>
    <property type="molecule type" value="Genomic_DNA"/>
</dbReference>
<evidence type="ECO:0000256" key="1">
    <source>
        <dbReference type="ARBA" id="ARBA00008361"/>
    </source>
</evidence>
<dbReference type="RefSeq" id="XP_009064861.1">
    <property type="nucleotide sequence ID" value="XM_009066613.1"/>
</dbReference>
<feature type="domain" description="Methyltransferase" evidence="4">
    <location>
        <begin position="45"/>
        <end position="159"/>
    </location>
</feature>
<accession>V3ZU92</accession>
<dbReference type="InterPro" id="IPR025714">
    <property type="entry name" value="Methyltranfer_dom"/>
</dbReference>
<dbReference type="InterPro" id="IPR029063">
    <property type="entry name" value="SAM-dependent_MTases_sf"/>
</dbReference>
<keyword evidence="6" id="KW-1185">Reference proteome</keyword>
<dbReference type="HOGENOM" id="CLU_098158_0_0_1"/>
<dbReference type="OrthoDB" id="411785at2759"/>
<evidence type="ECO:0000313" key="5">
    <source>
        <dbReference type="EMBL" id="ESO84496.1"/>
    </source>
</evidence>
<keyword evidence="3" id="KW-0808">Transferase</keyword>
<dbReference type="Gene3D" id="3.40.50.150">
    <property type="entry name" value="Vaccinia Virus protein VP39"/>
    <property type="match status" value="1"/>
</dbReference>
<dbReference type="Pfam" id="PF13847">
    <property type="entry name" value="Methyltransf_31"/>
    <property type="match status" value="1"/>
</dbReference>
<reference evidence="5 6" key="1">
    <citation type="journal article" date="2013" name="Nature">
        <title>Insights into bilaterian evolution from three spiralian genomes.</title>
        <authorList>
            <person name="Simakov O."/>
            <person name="Marletaz F."/>
            <person name="Cho S.J."/>
            <person name="Edsinger-Gonzales E."/>
            <person name="Havlak P."/>
            <person name="Hellsten U."/>
            <person name="Kuo D.H."/>
            <person name="Larsson T."/>
            <person name="Lv J."/>
            <person name="Arendt D."/>
            <person name="Savage R."/>
            <person name="Osoegawa K."/>
            <person name="de Jong P."/>
            <person name="Grimwood J."/>
            <person name="Chapman J.A."/>
            <person name="Shapiro H."/>
            <person name="Aerts A."/>
            <person name="Otillar R.P."/>
            <person name="Terry A.Y."/>
            <person name="Boore J.L."/>
            <person name="Grigoriev I.V."/>
            <person name="Lindberg D.R."/>
            <person name="Seaver E.C."/>
            <person name="Weisblat D.A."/>
            <person name="Putnam N.H."/>
            <person name="Rokhsar D.S."/>
        </authorList>
    </citation>
    <scope>NUCLEOTIDE SEQUENCE [LARGE SCALE GENOMIC DNA]</scope>
</reference>
<feature type="non-terminal residue" evidence="5">
    <location>
        <position position="1"/>
    </location>
</feature>
<dbReference type="Proteomes" id="UP000030746">
    <property type="component" value="Unassembled WGS sequence"/>
</dbReference>
<dbReference type="STRING" id="225164.V3ZU92"/>
<organism evidence="5 6">
    <name type="scientific">Lottia gigantea</name>
    <name type="common">Giant owl limpet</name>
    <dbReference type="NCBI Taxonomy" id="225164"/>
    <lineage>
        <taxon>Eukaryota</taxon>
        <taxon>Metazoa</taxon>
        <taxon>Spiralia</taxon>
        <taxon>Lophotrochozoa</taxon>
        <taxon>Mollusca</taxon>
        <taxon>Gastropoda</taxon>
        <taxon>Patellogastropoda</taxon>
        <taxon>Lottioidea</taxon>
        <taxon>Lottiidae</taxon>
        <taxon>Lottia</taxon>
    </lineage>
</organism>